<proteinExistence type="predicted"/>
<dbReference type="Pfam" id="PF00583">
    <property type="entry name" value="Acetyltransf_1"/>
    <property type="match status" value="1"/>
</dbReference>
<gene>
    <name evidence="2" type="ORF">N7Z68_16920</name>
</gene>
<dbReference type="RefSeq" id="WP_275119655.1">
    <property type="nucleotide sequence ID" value="NZ_JAOTPO010000013.1"/>
</dbReference>
<dbReference type="InterPro" id="IPR000182">
    <property type="entry name" value="GNAT_dom"/>
</dbReference>
<name>A0ABT5VJY6_9BACI</name>
<dbReference type="Proteomes" id="UP001148125">
    <property type="component" value="Unassembled WGS sequence"/>
</dbReference>
<evidence type="ECO:0000313" key="3">
    <source>
        <dbReference type="Proteomes" id="UP001148125"/>
    </source>
</evidence>
<evidence type="ECO:0000313" key="2">
    <source>
        <dbReference type="EMBL" id="MDE5415047.1"/>
    </source>
</evidence>
<keyword evidence="3" id="KW-1185">Reference proteome</keyword>
<dbReference type="SUPFAM" id="SSF55729">
    <property type="entry name" value="Acyl-CoA N-acyltransferases (Nat)"/>
    <property type="match status" value="1"/>
</dbReference>
<organism evidence="2 3">
    <name type="scientific">Alkalihalobacterium chitinilyticum</name>
    <dbReference type="NCBI Taxonomy" id="2980103"/>
    <lineage>
        <taxon>Bacteria</taxon>
        <taxon>Bacillati</taxon>
        <taxon>Bacillota</taxon>
        <taxon>Bacilli</taxon>
        <taxon>Bacillales</taxon>
        <taxon>Bacillaceae</taxon>
        <taxon>Alkalihalobacterium</taxon>
    </lineage>
</organism>
<reference evidence="2" key="1">
    <citation type="submission" date="2024-05" db="EMBL/GenBank/DDBJ databases">
        <title>Alkalihalobacillus sp. strain MEB203 novel alkaliphilic bacterium from Lonar Lake, India.</title>
        <authorList>
            <person name="Joshi A."/>
            <person name="Thite S."/>
            <person name="Mengade P."/>
        </authorList>
    </citation>
    <scope>NUCLEOTIDE SEQUENCE</scope>
    <source>
        <strain evidence="2">MEB 203</strain>
    </source>
</reference>
<feature type="domain" description="N-acetyltransferase" evidence="1">
    <location>
        <begin position="2"/>
        <end position="157"/>
    </location>
</feature>
<protein>
    <submittedName>
        <fullName evidence="2">GNAT family N-acetyltransferase</fullName>
    </submittedName>
</protein>
<sequence length="157" mass="18317">MIEIRKANNEDQSEILKIYNETTLHLLKRKIKQWDYPWDAENIQKEIKKNEAYVVLLNRTLVGAFCISPIKKLSTITIDPEGVYLSKIAILPKFQGKNLGSEVVQFACSFARQQNLALYLDCWAGNEKLKEFYSDNSLEYIGDFPEEDYFISIFKHQ</sequence>
<dbReference type="InterPro" id="IPR016181">
    <property type="entry name" value="Acyl_CoA_acyltransferase"/>
</dbReference>
<accession>A0ABT5VJY6</accession>
<dbReference type="PROSITE" id="PS51186">
    <property type="entry name" value="GNAT"/>
    <property type="match status" value="1"/>
</dbReference>
<dbReference type="Gene3D" id="3.40.630.30">
    <property type="match status" value="1"/>
</dbReference>
<comment type="caution">
    <text evidence="2">The sequence shown here is derived from an EMBL/GenBank/DDBJ whole genome shotgun (WGS) entry which is preliminary data.</text>
</comment>
<dbReference type="CDD" id="cd04301">
    <property type="entry name" value="NAT_SF"/>
    <property type="match status" value="1"/>
</dbReference>
<dbReference type="EMBL" id="JAOTPO010000013">
    <property type="protein sequence ID" value="MDE5415047.1"/>
    <property type="molecule type" value="Genomic_DNA"/>
</dbReference>
<evidence type="ECO:0000259" key="1">
    <source>
        <dbReference type="PROSITE" id="PS51186"/>
    </source>
</evidence>